<evidence type="ECO:0000313" key="2">
    <source>
        <dbReference type="EMBL" id="WZN63144.1"/>
    </source>
</evidence>
<dbReference type="EMBL" id="CP151507">
    <property type="protein sequence ID" value="WZN63144.1"/>
    <property type="molecule type" value="Genomic_DNA"/>
</dbReference>
<evidence type="ECO:0000313" key="3">
    <source>
        <dbReference type="Proteomes" id="UP001472866"/>
    </source>
</evidence>
<evidence type="ECO:0000256" key="1">
    <source>
        <dbReference type="SAM" id="Phobius"/>
    </source>
</evidence>
<proteinExistence type="predicted"/>
<protein>
    <submittedName>
        <fullName evidence="2">Uncharacterized protein</fullName>
    </submittedName>
</protein>
<dbReference type="AlphaFoldDB" id="A0AAX4PB32"/>
<gene>
    <name evidence="2" type="ORF">HKI87_07g46890</name>
</gene>
<organism evidence="2 3">
    <name type="scientific">Chloropicon roscoffensis</name>
    <dbReference type="NCBI Taxonomy" id="1461544"/>
    <lineage>
        <taxon>Eukaryota</taxon>
        <taxon>Viridiplantae</taxon>
        <taxon>Chlorophyta</taxon>
        <taxon>Chloropicophyceae</taxon>
        <taxon>Chloropicales</taxon>
        <taxon>Chloropicaceae</taxon>
        <taxon>Chloropicon</taxon>
    </lineage>
</organism>
<feature type="transmembrane region" description="Helical" evidence="1">
    <location>
        <begin position="43"/>
        <end position="68"/>
    </location>
</feature>
<keyword evidence="1" id="KW-1133">Transmembrane helix</keyword>
<accession>A0AAX4PB32</accession>
<name>A0AAX4PB32_9CHLO</name>
<keyword evidence="1" id="KW-0472">Membrane</keyword>
<sequence length="146" mass="16029">MKSYENPMGDESSLQRVGTMSSKHELLKQIRDAVNPNQRKQNILLMAQAALLSAAVILLAVFALLALFEIEKLNGATDTIIPNLDSIIEDLNQIEEGVDAAYEITKLMPLLYDMNELTGYIKGNLSITVQAMVNSPVLQGGLIGRR</sequence>
<keyword evidence="3" id="KW-1185">Reference proteome</keyword>
<keyword evidence="1" id="KW-0812">Transmembrane</keyword>
<reference evidence="2 3" key="1">
    <citation type="submission" date="2024-03" db="EMBL/GenBank/DDBJ databases">
        <title>Complete genome sequence of the green alga Chloropicon roscoffensis RCC1871.</title>
        <authorList>
            <person name="Lemieux C."/>
            <person name="Pombert J.-F."/>
            <person name="Otis C."/>
            <person name="Turmel M."/>
        </authorList>
    </citation>
    <scope>NUCLEOTIDE SEQUENCE [LARGE SCALE GENOMIC DNA]</scope>
    <source>
        <strain evidence="2 3">RCC1871</strain>
    </source>
</reference>
<dbReference type="Proteomes" id="UP001472866">
    <property type="component" value="Chromosome 07"/>
</dbReference>